<accession>A0A0F9D9K2</accession>
<evidence type="ECO:0000313" key="1">
    <source>
        <dbReference type="EMBL" id="KKL58309.1"/>
    </source>
</evidence>
<protein>
    <submittedName>
        <fullName evidence="1">Uncharacterized protein</fullName>
    </submittedName>
</protein>
<sequence>MPDPTTDHKGPWLVQTNLGYELWSVCPVYKYYIYDDVDDTCFWRDPEGRLDGELLPDILNDFLVKLDTFNLEPGECIPVELIPTDRGMELRRLTMTQAMSDERLTRIRQEADLYNWCSPGATLDLLADNNRLREVEATRGELLDKVLRSGYLPKWSEWGGETPSIFRKIHDHLYPETPKEPKHE</sequence>
<proteinExistence type="predicted"/>
<dbReference type="AlphaFoldDB" id="A0A0F9D9K2"/>
<comment type="caution">
    <text evidence="1">The sequence shown here is derived from an EMBL/GenBank/DDBJ whole genome shotgun (WGS) entry which is preliminary data.</text>
</comment>
<organism evidence="1">
    <name type="scientific">marine sediment metagenome</name>
    <dbReference type="NCBI Taxonomy" id="412755"/>
    <lineage>
        <taxon>unclassified sequences</taxon>
        <taxon>metagenomes</taxon>
        <taxon>ecological metagenomes</taxon>
    </lineage>
</organism>
<name>A0A0F9D9K2_9ZZZZ</name>
<gene>
    <name evidence="1" type="ORF">LCGC14_2226710</name>
</gene>
<dbReference type="EMBL" id="LAZR01029869">
    <property type="protein sequence ID" value="KKL58309.1"/>
    <property type="molecule type" value="Genomic_DNA"/>
</dbReference>
<reference evidence="1" key="1">
    <citation type="journal article" date="2015" name="Nature">
        <title>Complex archaea that bridge the gap between prokaryotes and eukaryotes.</title>
        <authorList>
            <person name="Spang A."/>
            <person name="Saw J.H."/>
            <person name="Jorgensen S.L."/>
            <person name="Zaremba-Niedzwiedzka K."/>
            <person name="Martijn J."/>
            <person name="Lind A.E."/>
            <person name="van Eijk R."/>
            <person name="Schleper C."/>
            <person name="Guy L."/>
            <person name="Ettema T.J."/>
        </authorList>
    </citation>
    <scope>NUCLEOTIDE SEQUENCE</scope>
</reference>